<dbReference type="NCBIfam" id="TIGR02681">
    <property type="entry name" value="phage_pRha"/>
    <property type="match status" value="1"/>
</dbReference>
<name>A0A840VGF9_9PROT</name>
<evidence type="ECO:0000313" key="3">
    <source>
        <dbReference type="Proteomes" id="UP000553706"/>
    </source>
</evidence>
<evidence type="ECO:0000259" key="1">
    <source>
        <dbReference type="PROSITE" id="PS51750"/>
    </source>
</evidence>
<dbReference type="PROSITE" id="PS51750">
    <property type="entry name" value="BRO_N"/>
    <property type="match status" value="1"/>
</dbReference>
<gene>
    <name evidence="2" type="ORF">HNP71_000523</name>
</gene>
<sequence>MYVLVMRAQRMGLAREFQDWVTREVLPSLRKSGGYIAGQEKVASGEMSDLEFLARAAQVSQRVLEDMKDKLANAKSANFPHYCWNTLTSTAPTVTTQSGKAVTTSRAVAEYFGKQHKHVLRDIDALQFQAGGPLPNFGPGYFTTPSTGTQQHREYTMDRDGFALLAMGFTGARCVVSASTSLAASRAWAINASRLTGTGWTACPYPPVLRMDGMTSAVIHRLKVRASGFRLVRIRE</sequence>
<dbReference type="InterPro" id="IPR003497">
    <property type="entry name" value="BRO_N_domain"/>
</dbReference>
<dbReference type="Proteomes" id="UP000553706">
    <property type="component" value="Unassembled WGS sequence"/>
</dbReference>
<evidence type="ECO:0000313" key="2">
    <source>
        <dbReference type="EMBL" id="MBB5372285.1"/>
    </source>
</evidence>
<dbReference type="EMBL" id="JACHFJ010000002">
    <property type="protein sequence ID" value="MBB5372285.1"/>
    <property type="molecule type" value="Genomic_DNA"/>
</dbReference>
<feature type="domain" description="Bro-N" evidence="1">
    <location>
        <begin position="1"/>
        <end position="33"/>
    </location>
</feature>
<organism evidence="2 3">
    <name type="scientific">Acidocella aromatica</name>
    <dbReference type="NCBI Taxonomy" id="1303579"/>
    <lineage>
        <taxon>Bacteria</taxon>
        <taxon>Pseudomonadati</taxon>
        <taxon>Pseudomonadota</taxon>
        <taxon>Alphaproteobacteria</taxon>
        <taxon>Acetobacterales</taxon>
        <taxon>Acidocellaceae</taxon>
        <taxon>Acidocella</taxon>
    </lineage>
</organism>
<reference evidence="2 3" key="1">
    <citation type="submission" date="2020-08" db="EMBL/GenBank/DDBJ databases">
        <title>Genomic Encyclopedia of Type Strains, Phase IV (KMG-IV): sequencing the most valuable type-strain genomes for metagenomic binning, comparative biology and taxonomic classification.</title>
        <authorList>
            <person name="Goeker M."/>
        </authorList>
    </citation>
    <scope>NUCLEOTIDE SEQUENCE [LARGE SCALE GENOMIC DNA]</scope>
    <source>
        <strain evidence="2 3">DSM 27026</strain>
    </source>
</reference>
<comment type="caution">
    <text evidence="2">The sequence shown here is derived from an EMBL/GenBank/DDBJ whole genome shotgun (WGS) entry which is preliminary data.</text>
</comment>
<dbReference type="AlphaFoldDB" id="A0A840VGF9"/>
<keyword evidence="3" id="KW-1185">Reference proteome</keyword>
<proteinExistence type="predicted"/>
<dbReference type="Pfam" id="PF09669">
    <property type="entry name" value="Phage_pRha"/>
    <property type="match status" value="1"/>
</dbReference>
<protein>
    <submittedName>
        <fullName evidence="2">Rha family phage regulatory protein</fullName>
    </submittedName>
</protein>
<accession>A0A840VGF9</accession>
<dbReference type="InterPro" id="IPR014054">
    <property type="entry name" value="Phage_regulatory_Rha"/>
</dbReference>